<comment type="caution">
    <text evidence="2">The sequence shown here is derived from an EMBL/GenBank/DDBJ whole genome shotgun (WGS) entry which is preliminary data.</text>
</comment>
<dbReference type="SUPFAM" id="SSF46894">
    <property type="entry name" value="C-terminal effector domain of the bipartite response regulators"/>
    <property type="match status" value="1"/>
</dbReference>
<dbReference type="InterPro" id="IPR000792">
    <property type="entry name" value="Tscrpt_reg_LuxR_C"/>
</dbReference>
<dbReference type="InterPro" id="IPR036388">
    <property type="entry name" value="WH-like_DNA-bd_sf"/>
</dbReference>
<organism evidence="2 3">
    <name type="scientific">Saezia sanguinis</name>
    <dbReference type="NCBI Taxonomy" id="1965230"/>
    <lineage>
        <taxon>Bacteria</taxon>
        <taxon>Pseudomonadati</taxon>
        <taxon>Pseudomonadota</taxon>
        <taxon>Betaproteobacteria</taxon>
        <taxon>Burkholderiales</taxon>
        <taxon>Saeziaceae</taxon>
        <taxon>Saezia</taxon>
    </lineage>
</organism>
<dbReference type="GO" id="GO:0006355">
    <property type="term" value="P:regulation of DNA-templated transcription"/>
    <property type="evidence" value="ECO:0007669"/>
    <property type="project" value="InterPro"/>
</dbReference>
<dbReference type="SMART" id="SM00421">
    <property type="entry name" value="HTH_LUXR"/>
    <property type="match status" value="1"/>
</dbReference>
<keyword evidence="3" id="KW-1185">Reference proteome</keyword>
<dbReference type="Pfam" id="PF00196">
    <property type="entry name" value="GerE"/>
    <property type="match status" value="1"/>
</dbReference>
<dbReference type="EMBL" id="PQSP01000009">
    <property type="protein sequence ID" value="RUS65743.1"/>
    <property type="molecule type" value="Genomic_DNA"/>
</dbReference>
<protein>
    <recommendedName>
        <fullName evidence="1">HTH luxR-type domain-containing protein</fullName>
    </recommendedName>
</protein>
<evidence type="ECO:0000313" key="3">
    <source>
        <dbReference type="Proteomes" id="UP000286947"/>
    </source>
</evidence>
<name>A0A433SAG9_9BURK</name>
<evidence type="ECO:0000259" key="1">
    <source>
        <dbReference type="PROSITE" id="PS50043"/>
    </source>
</evidence>
<dbReference type="GO" id="GO:0003677">
    <property type="term" value="F:DNA binding"/>
    <property type="evidence" value="ECO:0007669"/>
    <property type="project" value="InterPro"/>
</dbReference>
<proteinExistence type="predicted"/>
<dbReference type="RefSeq" id="WP_126980761.1">
    <property type="nucleotide sequence ID" value="NZ_PQSP01000009.1"/>
</dbReference>
<dbReference type="PROSITE" id="PS50043">
    <property type="entry name" value="HTH_LUXR_2"/>
    <property type="match status" value="1"/>
</dbReference>
<dbReference type="PRINTS" id="PR00038">
    <property type="entry name" value="HTHLUXR"/>
</dbReference>
<dbReference type="InterPro" id="IPR016032">
    <property type="entry name" value="Sig_transdc_resp-reg_C-effctor"/>
</dbReference>
<dbReference type="Gene3D" id="1.10.10.10">
    <property type="entry name" value="Winged helix-like DNA-binding domain superfamily/Winged helix DNA-binding domain"/>
    <property type="match status" value="1"/>
</dbReference>
<reference evidence="2 3" key="1">
    <citation type="submission" date="2018-01" db="EMBL/GenBank/DDBJ databases">
        <title>Saezia sanguinis gen. nov., sp. nov., in the order Burkholderiales isolated from human blood.</title>
        <authorList>
            <person name="Medina-Pascual M.J."/>
            <person name="Valdezate S."/>
            <person name="Monzon S."/>
            <person name="Cuesta I."/>
            <person name="Carrasco G."/>
            <person name="Villalon P."/>
            <person name="Saez-Nieto J.A."/>
        </authorList>
    </citation>
    <scope>NUCLEOTIDE SEQUENCE [LARGE SCALE GENOMIC DNA]</scope>
    <source>
        <strain evidence="2 3">CNM695-12</strain>
    </source>
</reference>
<accession>A0A433SAG9</accession>
<sequence>MHTKKHLTWREKQILCLMMKGMRCKQIADALGVKELTVRKQRAGLMFKFSAHNGMQLLQLAENLNLLKGIKPMVQKKFIC</sequence>
<evidence type="ECO:0000313" key="2">
    <source>
        <dbReference type="EMBL" id="RUS65743.1"/>
    </source>
</evidence>
<dbReference type="CDD" id="cd06170">
    <property type="entry name" value="LuxR_C_like"/>
    <property type="match status" value="1"/>
</dbReference>
<dbReference type="Proteomes" id="UP000286947">
    <property type="component" value="Unassembled WGS sequence"/>
</dbReference>
<dbReference type="AlphaFoldDB" id="A0A433SAG9"/>
<feature type="domain" description="HTH luxR-type" evidence="1">
    <location>
        <begin position="1"/>
        <end position="65"/>
    </location>
</feature>
<gene>
    <name evidence="2" type="ORF">CUZ56_02588</name>
</gene>